<evidence type="ECO:0000313" key="2">
    <source>
        <dbReference type="EMBL" id="KAF7503581.1"/>
    </source>
</evidence>
<protein>
    <recommendedName>
        <fullName evidence="4">BZIP transcription factor</fullName>
    </recommendedName>
</protein>
<feature type="region of interest" description="Disordered" evidence="1">
    <location>
        <begin position="245"/>
        <end position="269"/>
    </location>
</feature>
<feature type="compositionally biased region" description="Basic and acidic residues" evidence="1">
    <location>
        <begin position="51"/>
        <end position="63"/>
    </location>
</feature>
<dbReference type="Gene3D" id="1.20.5.170">
    <property type="match status" value="1"/>
</dbReference>
<dbReference type="GO" id="GO:0003700">
    <property type="term" value="F:DNA-binding transcription factor activity"/>
    <property type="evidence" value="ECO:0007669"/>
    <property type="project" value="InterPro"/>
</dbReference>
<dbReference type="SUPFAM" id="SSF57959">
    <property type="entry name" value="Leucine zipper domain"/>
    <property type="match status" value="1"/>
</dbReference>
<sequence>MLPMSAPGSIDLNLPSPPEATTPSSPGHPNKRRKTGPTTSRGVASLTPEQLAKKRANDREAQRAIRERTKAQIETLEKKIQELTSQQPYQELQAVIRQKDAIQAENDDIRRRLESVLSIIQPIVTAHGLTDLATAAQTDGQNQPPTTQQLGLLQGQYSDARNGTRSYSEGSPQTLGSPSPNNATAFLQNFVPPPVSRPNPERVWSPIDALAYQKQNLHHGLDLNDSGERLGFGFLLDGSHHVAKVKQPNQSPREHRTSPSSQSYPPLPNSPFTDHAIAPWAAPCRNVEPTCTLDSFLLGFLQSKRNEAAQGVPAQRLVGPSYPSVSSLLNPQIESHPLSKVFTDILSTFPTIDALPQQIAVLYIMFLIMRWQIYPTQENYERLPDWMTPRPSQLFTPHPAWIDYLPWPKMRDKLVECYHDYAFEDFTLPYTTTLSLNWPYEPTDALLQSDSEEMMINPVFERHLRNLSNWSLGPAFARAHPALADVARIKEEWTYGAFMCNIYIMPDRK</sequence>
<dbReference type="InterPro" id="IPR046347">
    <property type="entry name" value="bZIP_sf"/>
</dbReference>
<evidence type="ECO:0000256" key="1">
    <source>
        <dbReference type="SAM" id="MobiDB-lite"/>
    </source>
</evidence>
<organism evidence="2 3">
    <name type="scientific">Endocarpon pusillum</name>
    <dbReference type="NCBI Taxonomy" id="364733"/>
    <lineage>
        <taxon>Eukaryota</taxon>
        <taxon>Fungi</taxon>
        <taxon>Dikarya</taxon>
        <taxon>Ascomycota</taxon>
        <taxon>Pezizomycotina</taxon>
        <taxon>Eurotiomycetes</taxon>
        <taxon>Chaetothyriomycetidae</taxon>
        <taxon>Verrucariales</taxon>
        <taxon>Verrucariaceae</taxon>
        <taxon>Endocarpon</taxon>
    </lineage>
</organism>
<proteinExistence type="predicted"/>
<dbReference type="AlphaFoldDB" id="A0A8H7AAL2"/>
<dbReference type="EMBL" id="JAACFV010000171">
    <property type="protein sequence ID" value="KAF7503581.1"/>
    <property type="molecule type" value="Genomic_DNA"/>
</dbReference>
<feature type="compositionally biased region" description="Polar residues" evidence="1">
    <location>
        <begin position="159"/>
        <end position="187"/>
    </location>
</feature>
<dbReference type="PANTHER" id="PTHR37012:SF2">
    <property type="entry name" value="BZIP DOMAIN-CONTAINING PROTEIN-RELATED"/>
    <property type="match status" value="1"/>
</dbReference>
<dbReference type="PANTHER" id="PTHR37012">
    <property type="entry name" value="B-ZIP TRANSCRIPTION FACTOR (EUROFUNG)-RELATED"/>
    <property type="match status" value="1"/>
</dbReference>
<keyword evidence="3" id="KW-1185">Reference proteome</keyword>
<feature type="region of interest" description="Disordered" evidence="1">
    <location>
        <begin position="1"/>
        <end position="63"/>
    </location>
</feature>
<reference evidence="2" key="1">
    <citation type="submission" date="2020-02" db="EMBL/GenBank/DDBJ databases">
        <authorList>
            <person name="Palmer J.M."/>
        </authorList>
    </citation>
    <scope>NUCLEOTIDE SEQUENCE</scope>
    <source>
        <strain evidence="2">EPUS1.4</strain>
        <tissue evidence="2">Thallus</tissue>
    </source>
</reference>
<dbReference type="InterPro" id="IPR021833">
    <property type="entry name" value="DUF3425"/>
</dbReference>
<evidence type="ECO:0008006" key="4">
    <source>
        <dbReference type="Google" id="ProtNLM"/>
    </source>
</evidence>
<gene>
    <name evidence="2" type="ORF">GJ744_003609</name>
</gene>
<accession>A0A8H7AAL2</accession>
<comment type="caution">
    <text evidence="2">The sequence shown here is derived from an EMBL/GenBank/DDBJ whole genome shotgun (WGS) entry which is preliminary data.</text>
</comment>
<dbReference type="CDD" id="cd14688">
    <property type="entry name" value="bZIP_YAP"/>
    <property type="match status" value="1"/>
</dbReference>
<feature type="region of interest" description="Disordered" evidence="1">
    <location>
        <begin position="159"/>
        <end position="199"/>
    </location>
</feature>
<dbReference type="OrthoDB" id="4161589at2759"/>
<name>A0A8H7AAL2_9EURO</name>
<evidence type="ECO:0000313" key="3">
    <source>
        <dbReference type="Proteomes" id="UP000606974"/>
    </source>
</evidence>
<dbReference type="Pfam" id="PF11905">
    <property type="entry name" value="DUF3425"/>
    <property type="match status" value="1"/>
</dbReference>
<dbReference type="Proteomes" id="UP000606974">
    <property type="component" value="Unassembled WGS sequence"/>
</dbReference>